<dbReference type="CDD" id="cd00082">
    <property type="entry name" value="HisKA"/>
    <property type="match status" value="1"/>
</dbReference>
<dbReference type="CDD" id="cd12913">
    <property type="entry name" value="PDC1_MCP_like"/>
    <property type="match status" value="1"/>
</dbReference>
<keyword evidence="11" id="KW-1185">Reference proteome</keyword>
<dbReference type="InterPro" id="IPR003594">
    <property type="entry name" value="HATPase_dom"/>
</dbReference>
<comment type="caution">
    <text evidence="10">The sequence shown here is derived from an EMBL/GenBank/DDBJ whole genome shotgun (WGS) entry which is preliminary data.</text>
</comment>
<dbReference type="InterPro" id="IPR004358">
    <property type="entry name" value="Sig_transdc_His_kin-like_C"/>
</dbReference>
<dbReference type="PANTHER" id="PTHR45339">
    <property type="entry name" value="HYBRID SIGNAL TRANSDUCTION HISTIDINE KINASE J"/>
    <property type="match status" value="1"/>
</dbReference>
<organism evidence="10 11">
    <name type="scientific">Vibrio marisflavi CECT 7928</name>
    <dbReference type="NCBI Taxonomy" id="634439"/>
    <lineage>
        <taxon>Bacteria</taxon>
        <taxon>Pseudomonadati</taxon>
        <taxon>Pseudomonadota</taxon>
        <taxon>Gammaproteobacteria</taxon>
        <taxon>Vibrionales</taxon>
        <taxon>Vibrionaceae</taxon>
        <taxon>Vibrio</taxon>
    </lineage>
</organism>
<dbReference type="SMART" id="SM00387">
    <property type="entry name" value="HATPase_c"/>
    <property type="match status" value="1"/>
</dbReference>
<dbReference type="Pfam" id="PF00072">
    <property type="entry name" value="Response_reg"/>
    <property type="match status" value="1"/>
</dbReference>
<accession>A0ABM9A4B4</accession>
<dbReference type="SMART" id="SM00448">
    <property type="entry name" value="REC"/>
    <property type="match status" value="1"/>
</dbReference>
<dbReference type="Proteomes" id="UP000838748">
    <property type="component" value="Unassembled WGS sequence"/>
</dbReference>
<dbReference type="Gene3D" id="3.30.450.20">
    <property type="entry name" value="PAS domain"/>
    <property type="match status" value="1"/>
</dbReference>
<dbReference type="SMART" id="SM00388">
    <property type="entry name" value="HisKA"/>
    <property type="match status" value="1"/>
</dbReference>
<keyword evidence="7" id="KW-0812">Transmembrane</keyword>
<gene>
    <name evidence="10" type="primary">rcsC_17</name>
    <name evidence="10" type="ORF">VMF7928_02161</name>
</gene>
<evidence type="ECO:0000256" key="7">
    <source>
        <dbReference type="SAM" id="Phobius"/>
    </source>
</evidence>
<feature type="domain" description="Response regulatory" evidence="9">
    <location>
        <begin position="599"/>
        <end position="716"/>
    </location>
</feature>
<dbReference type="GO" id="GO:0004673">
    <property type="term" value="F:protein histidine kinase activity"/>
    <property type="evidence" value="ECO:0007669"/>
    <property type="project" value="UniProtKB-EC"/>
</dbReference>
<dbReference type="InterPro" id="IPR001789">
    <property type="entry name" value="Sig_transdc_resp-reg_receiver"/>
</dbReference>
<evidence type="ECO:0000256" key="5">
    <source>
        <dbReference type="ARBA" id="ARBA00023012"/>
    </source>
</evidence>
<dbReference type="Gene3D" id="1.10.287.130">
    <property type="match status" value="1"/>
</dbReference>
<dbReference type="RefSeq" id="WP_237361471.1">
    <property type="nucleotide sequence ID" value="NZ_CAKLDM010000002.1"/>
</dbReference>
<dbReference type="InterPro" id="IPR036097">
    <property type="entry name" value="HisK_dim/P_sf"/>
</dbReference>
<feature type="modified residue" description="4-aspartylphosphate" evidence="6">
    <location>
        <position position="648"/>
    </location>
</feature>
<feature type="transmembrane region" description="Helical" evidence="7">
    <location>
        <begin position="12"/>
        <end position="31"/>
    </location>
</feature>
<keyword evidence="5" id="KW-0902">Two-component regulatory system</keyword>
<feature type="domain" description="Histidine kinase" evidence="8">
    <location>
        <begin position="359"/>
        <end position="579"/>
    </location>
</feature>
<dbReference type="SUPFAM" id="SSF55874">
    <property type="entry name" value="ATPase domain of HSP90 chaperone/DNA topoisomerase II/histidine kinase"/>
    <property type="match status" value="1"/>
</dbReference>
<evidence type="ECO:0000313" key="11">
    <source>
        <dbReference type="Proteomes" id="UP000838748"/>
    </source>
</evidence>
<dbReference type="PROSITE" id="PS50110">
    <property type="entry name" value="RESPONSE_REGULATORY"/>
    <property type="match status" value="1"/>
</dbReference>
<dbReference type="Pfam" id="PF02518">
    <property type="entry name" value="HATPase_c"/>
    <property type="match status" value="1"/>
</dbReference>
<evidence type="ECO:0000256" key="4">
    <source>
        <dbReference type="ARBA" id="ARBA00022801"/>
    </source>
</evidence>
<evidence type="ECO:0000256" key="2">
    <source>
        <dbReference type="ARBA" id="ARBA00012438"/>
    </source>
</evidence>
<keyword evidence="10" id="KW-0808">Transferase</keyword>
<evidence type="ECO:0000256" key="1">
    <source>
        <dbReference type="ARBA" id="ARBA00000085"/>
    </source>
</evidence>
<dbReference type="SUPFAM" id="SSF52172">
    <property type="entry name" value="CheY-like"/>
    <property type="match status" value="1"/>
</dbReference>
<reference evidence="10" key="1">
    <citation type="submission" date="2021-11" db="EMBL/GenBank/DDBJ databases">
        <authorList>
            <person name="Rodrigo-Torres L."/>
            <person name="Arahal R. D."/>
            <person name="Lucena T."/>
        </authorList>
    </citation>
    <scope>NUCLEOTIDE SEQUENCE</scope>
    <source>
        <strain evidence="10">CECT 7928</strain>
    </source>
</reference>
<dbReference type="CDD" id="cd17546">
    <property type="entry name" value="REC_hyHK_CKI1_RcsC-like"/>
    <property type="match status" value="1"/>
</dbReference>
<evidence type="ECO:0000313" key="10">
    <source>
        <dbReference type="EMBL" id="CAH0539453.1"/>
    </source>
</evidence>
<dbReference type="EMBL" id="CAKLDM010000002">
    <property type="protein sequence ID" value="CAH0539453.1"/>
    <property type="molecule type" value="Genomic_DNA"/>
</dbReference>
<dbReference type="PROSITE" id="PS50109">
    <property type="entry name" value="HIS_KIN"/>
    <property type="match status" value="1"/>
</dbReference>
<dbReference type="PRINTS" id="PR00344">
    <property type="entry name" value="BCTRLSENSOR"/>
</dbReference>
<dbReference type="SUPFAM" id="SSF47384">
    <property type="entry name" value="Homodimeric domain of signal transducing histidine kinase"/>
    <property type="match status" value="1"/>
</dbReference>
<dbReference type="InterPro" id="IPR036890">
    <property type="entry name" value="HATPase_C_sf"/>
</dbReference>
<name>A0ABM9A4B4_9VIBR</name>
<evidence type="ECO:0000256" key="3">
    <source>
        <dbReference type="ARBA" id="ARBA00022553"/>
    </source>
</evidence>
<keyword evidence="7" id="KW-1133">Transmembrane helix</keyword>
<dbReference type="InterPro" id="IPR003661">
    <property type="entry name" value="HisK_dim/P_dom"/>
</dbReference>
<keyword evidence="7" id="KW-0472">Membrane</keyword>
<dbReference type="Gene3D" id="3.40.50.2300">
    <property type="match status" value="1"/>
</dbReference>
<protein>
    <recommendedName>
        <fullName evidence="2">histidine kinase</fullName>
        <ecNumber evidence="2">2.7.13.3</ecNumber>
    </recommendedName>
</protein>
<evidence type="ECO:0000259" key="9">
    <source>
        <dbReference type="PROSITE" id="PS50110"/>
    </source>
</evidence>
<dbReference type="CDD" id="cd16922">
    <property type="entry name" value="HATPase_EvgS-ArcB-TorS-like"/>
    <property type="match status" value="1"/>
</dbReference>
<dbReference type="Pfam" id="PF00512">
    <property type="entry name" value="HisKA"/>
    <property type="match status" value="1"/>
</dbReference>
<evidence type="ECO:0000256" key="6">
    <source>
        <dbReference type="PROSITE-ProRule" id="PRU00169"/>
    </source>
</evidence>
<keyword evidence="10" id="KW-0418">Kinase</keyword>
<keyword evidence="4" id="KW-0378">Hydrolase</keyword>
<dbReference type="Pfam" id="PF22673">
    <property type="entry name" value="MCP-like_PDC_1"/>
    <property type="match status" value="1"/>
</dbReference>
<proteinExistence type="predicted"/>
<dbReference type="EC" id="2.7.13.3" evidence="2"/>
<dbReference type="Gene3D" id="3.30.565.10">
    <property type="entry name" value="Histidine kinase-like ATPase, C-terminal domain"/>
    <property type="match status" value="1"/>
</dbReference>
<keyword evidence="3 6" id="KW-0597">Phosphoprotein</keyword>
<dbReference type="InterPro" id="IPR005467">
    <property type="entry name" value="His_kinase_dom"/>
</dbReference>
<dbReference type="PANTHER" id="PTHR45339:SF1">
    <property type="entry name" value="HYBRID SIGNAL TRANSDUCTION HISTIDINE KINASE J"/>
    <property type="match status" value="1"/>
</dbReference>
<evidence type="ECO:0000259" key="8">
    <source>
        <dbReference type="PROSITE" id="PS50109"/>
    </source>
</evidence>
<comment type="catalytic activity">
    <reaction evidence="1">
        <text>ATP + protein L-histidine = ADP + protein N-phospho-L-histidine.</text>
        <dbReference type="EC" id="2.7.13.3"/>
    </reaction>
</comment>
<dbReference type="InterPro" id="IPR011006">
    <property type="entry name" value="CheY-like_superfamily"/>
</dbReference>
<sequence>MNIRSSLKRKSIFALVGYMLLVIILVGSISYKVVEPPVRHSLEHGLDLSTQLMSDQIQLPLNSSIGVLQSIVSVGNTGIPQHEQEILLHSLFSVLDGIAVSGGLWPEPYSVNPKVEYTSLFYNRASDGAIDKINSWNNPETGGYNKQDWYLSAANKPLGTVTWSQVYIDAYTQVQMITASSPYYVNGKFAGVATIDLSLKDLIEFVNEQAEDFGLGVLLKDGYGEVITEHNFKLVNGIYVSKLSFGHFNWSVDVINAQKLIGKRVYEIISSVELGIIPLMLLLVLIGYVLINRYLIRPIAVIAQKVDDSKQGGIIDMAYNSEDEIRHLIDTFNQKTVFLEAEKVKAQASTQAKSSFLATLSHEIRTPMNGVLGTAQLLLKTDLSEEQRKHLKSLYDSGDHMMTLLNEILDFSKIEQGHLELDRAPFPLGSIMGSINSVYHTLCTEKGLLFKVYSDVSPDRWYMSDKARVRQVLFNLLNNAVKFTSRGFVEVNFKEQVTDGTTFLCITVRDTGIGISKSAQEKIFRPFEQAESTTTRRYGGTGLGLAIVKQICELMSGSISVKSESGIGTSFEVKLGLEVCEPGSVEVKVHRKLNYEGLQVLIVEDNRTNTIIIDGFMKSKGFKCQSVENGEEAIKIMSTTHFDLVLMDNHMPVMDGVEATSAIRQLPGDRKNTLIFGCTADVFKETRERMMSAGVDCIIAKPIDENELDDALYRYSEKLYQFHSEQVVTPDVTDFEELLVNLYVSIENKQYDKSAALVENLISSFNEDPRDQFAEVLQRILECLKNHSEPEKEDIDLITVLVADKCH</sequence>